<name>A0AA42CVG8_9GAMM</name>
<dbReference type="Proteomes" id="UP001165678">
    <property type="component" value="Unassembled WGS sequence"/>
</dbReference>
<dbReference type="InterPro" id="IPR001633">
    <property type="entry name" value="EAL_dom"/>
</dbReference>
<dbReference type="InterPro" id="IPR014408">
    <property type="entry name" value="dGMP_Pdiesterase_EAL/HD-GYP"/>
</dbReference>
<keyword evidence="4" id="KW-1185">Reference proteome</keyword>
<evidence type="ECO:0000259" key="2">
    <source>
        <dbReference type="PROSITE" id="PS51833"/>
    </source>
</evidence>
<accession>A0AA42CVG8</accession>
<dbReference type="SUPFAM" id="SSF109604">
    <property type="entry name" value="HD-domain/PDEase-like"/>
    <property type="match status" value="1"/>
</dbReference>
<dbReference type="SUPFAM" id="SSF141868">
    <property type="entry name" value="EAL domain-like"/>
    <property type="match status" value="1"/>
</dbReference>
<dbReference type="PANTHER" id="PTHR33525:SF4">
    <property type="entry name" value="CYCLIC DI-GMP PHOSPHODIESTERASE CDGJ"/>
    <property type="match status" value="1"/>
</dbReference>
<gene>
    <name evidence="3" type="ORF">OQ287_11975</name>
</gene>
<reference evidence="3" key="1">
    <citation type="submission" date="2022-11" db="EMBL/GenBank/DDBJ databases">
        <title>Larsenimonas rhizosphaerae sp. nov., isolated from a tidal mudflat.</title>
        <authorList>
            <person name="Lee S.D."/>
            <person name="Kim I.S."/>
        </authorList>
    </citation>
    <scope>NUCLEOTIDE SEQUENCE</scope>
    <source>
        <strain evidence="3">GH2-1</strain>
    </source>
</reference>
<organism evidence="3 4">
    <name type="scientific">Larsenimonas rhizosphaerae</name>
    <dbReference type="NCBI Taxonomy" id="2944682"/>
    <lineage>
        <taxon>Bacteria</taxon>
        <taxon>Pseudomonadati</taxon>
        <taxon>Pseudomonadota</taxon>
        <taxon>Gammaproteobacteria</taxon>
        <taxon>Oceanospirillales</taxon>
        <taxon>Halomonadaceae</taxon>
        <taxon>Larsenimonas</taxon>
    </lineage>
</organism>
<dbReference type="Gene3D" id="3.20.20.450">
    <property type="entry name" value="EAL domain"/>
    <property type="match status" value="1"/>
</dbReference>
<comment type="caution">
    <text evidence="3">The sequence shown here is derived from an EMBL/GenBank/DDBJ whole genome shotgun (WGS) entry which is preliminary data.</text>
</comment>
<sequence length="415" mass="46951">MPAVDEQSLMPCTVLYARQPIVDRNKTLKGYEFLFRPADGSGCFPLDMDGNQATGTVLANVFIESGIEKACDGTKAYINFTEETLHGDFPFRPEHLVIEVLETVDVTDENIEALRHLYEQGYTLALDDYSQTDADHPFLPWVRIVKLDFPVYDDIALIRTVIQLKRRYPSLLLLAEKIETQSDYEQCMQAGIDLFQGYFLARPAPVHGKQLDMNHAGILKLLKVLNSPDVTTLEVTRIIERDPALSVQLLKLVNSAYYQRATDIVSIRQATLLLGLQRIRSLASLMALTRTSQTGTALPHMALTRAFLAFELAAQFDSDTQESAFMVGLFSYLDAFFSIPVEQLLEAIPLHDNIRSALLHHEGVLGLLLETSRLYEQDQWISIRWPTLAEYNITPEYVHKCFQQAHMAASQQRPL</sequence>
<feature type="domain" description="EAL" evidence="1">
    <location>
        <begin position="1"/>
        <end position="217"/>
    </location>
</feature>
<dbReference type="InterPro" id="IPR013976">
    <property type="entry name" value="HDOD"/>
</dbReference>
<protein>
    <submittedName>
        <fullName evidence="3">HDOD domain-containing protein</fullName>
    </submittedName>
</protein>
<dbReference type="AlphaFoldDB" id="A0AA42CVG8"/>
<dbReference type="Pfam" id="PF00563">
    <property type="entry name" value="EAL"/>
    <property type="match status" value="1"/>
</dbReference>
<feature type="domain" description="HDOD" evidence="2">
    <location>
        <begin position="211"/>
        <end position="401"/>
    </location>
</feature>
<dbReference type="InterPro" id="IPR035919">
    <property type="entry name" value="EAL_sf"/>
</dbReference>
<evidence type="ECO:0000259" key="1">
    <source>
        <dbReference type="PROSITE" id="PS50883"/>
    </source>
</evidence>
<evidence type="ECO:0000313" key="3">
    <source>
        <dbReference type="EMBL" id="MCX2524961.1"/>
    </source>
</evidence>
<dbReference type="PANTHER" id="PTHR33525">
    <property type="match status" value="1"/>
</dbReference>
<dbReference type="EMBL" id="JAPIVE010000003">
    <property type="protein sequence ID" value="MCX2524961.1"/>
    <property type="molecule type" value="Genomic_DNA"/>
</dbReference>
<proteinExistence type="predicted"/>
<dbReference type="Gene3D" id="1.10.3210.10">
    <property type="entry name" value="Hypothetical protein af1432"/>
    <property type="match status" value="1"/>
</dbReference>
<dbReference type="PIRSF" id="PIRSF003180">
    <property type="entry name" value="DiGMPpdiest_YuxH"/>
    <property type="match status" value="1"/>
</dbReference>
<dbReference type="PROSITE" id="PS50883">
    <property type="entry name" value="EAL"/>
    <property type="match status" value="1"/>
</dbReference>
<dbReference type="RefSeq" id="WP_250938931.1">
    <property type="nucleotide sequence ID" value="NZ_JAMLJK010000003.1"/>
</dbReference>
<dbReference type="SMART" id="SM00052">
    <property type="entry name" value="EAL"/>
    <property type="match status" value="1"/>
</dbReference>
<dbReference type="PROSITE" id="PS51833">
    <property type="entry name" value="HDOD"/>
    <property type="match status" value="1"/>
</dbReference>
<dbReference type="InterPro" id="IPR052340">
    <property type="entry name" value="RNase_Y/CdgJ"/>
</dbReference>
<evidence type="ECO:0000313" key="4">
    <source>
        <dbReference type="Proteomes" id="UP001165678"/>
    </source>
</evidence>
<dbReference type="Pfam" id="PF08668">
    <property type="entry name" value="HDOD"/>
    <property type="match status" value="1"/>
</dbReference>